<comment type="caution">
    <text evidence="2">The sequence shown here is derived from an EMBL/GenBank/DDBJ whole genome shotgun (WGS) entry which is preliminary data.</text>
</comment>
<dbReference type="AlphaFoldDB" id="A0AAD5MKX1"/>
<evidence type="ECO:0000313" key="2">
    <source>
        <dbReference type="EMBL" id="KAJ1350872.1"/>
    </source>
</evidence>
<proteinExistence type="predicted"/>
<evidence type="ECO:0000313" key="3">
    <source>
        <dbReference type="Proteomes" id="UP001196413"/>
    </source>
</evidence>
<feature type="region of interest" description="Disordered" evidence="1">
    <location>
        <begin position="1"/>
        <end position="105"/>
    </location>
</feature>
<organism evidence="2 3">
    <name type="scientific">Parelaphostrongylus tenuis</name>
    <name type="common">Meningeal worm</name>
    <dbReference type="NCBI Taxonomy" id="148309"/>
    <lineage>
        <taxon>Eukaryota</taxon>
        <taxon>Metazoa</taxon>
        <taxon>Ecdysozoa</taxon>
        <taxon>Nematoda</taxon>
        <taxon>Chromadorea</taxon>
        <taxon>Rhabditida</taxon>
        <taxon>Rhabditina</taxon>
        <taxon>Rhabditomorpha</taxon>
        <taxon>Strongyloidea</taxon>
        <taxon>Metastrongylidae</taxon>
        <taxon>Parelaphostrongylus</taxon>
    </lineage>
</organism>
<evidence type="ECO:0000256" key="1">
    <source>
        <dbReference type="SAM" id="MobiDB-lite"/>
    </source>
</evidence>
<feature type="compositionally biased region" description="Low complexity" evidence="1">
    <location>
        <begin position="51"/>
        <end position="67"/>
    </location>
</feature>
<protein>
    <submittedName>
        <fullName evidence="2">Uncharacterized protein</fullName>
    </submittedName>
</protein>
<dbReference type="Proteomes" id="UP001196413">
    <property type="component" value="Unassembled WGS sequence"/>
</dbReference>
<keyword evidence="3" id="KW-1185">Reference proteome</keyword>
<feature type="compositionally biased region" description="Basic and acidic residues" evidence="1">
    <location>
        <begin position="69"/>
        <end position="105"/>
    </location>
</feature>
<sequence>MTAFQRAKFHSVGHDDAIHCDEGSSATPTSAYAQLAPDAPAEEGTQLDALSSEGTPSTSGTSSSTGTKPAEKKDERSSMLKKEEDEKKEEKKEESGKKEEKKKEV</sequence>
<reference evidence="2" key="1">
    <citation type="submission" date="2021-06" db="EMBL/GenBank/DDBJ databases">
        <title>Parelaphostrongylus tenuis whole genome reference sequence.</title>
        <authorList>
            <person name="Garwood T.J."/>
            <person name="Larsen P.A."/>
            <person name="Fountain-Jones N.M."/>
            <person name="Garbe J.R."/>
            <person name="Macchietto M.G."/>
            <person name="Kania S.A."/>
            <person name="Gerhold R.W."/>
            <person name="Richards J.E."/>
            <person name="Wolf T.M."/>
        </authorList>
    </citation>
    <scope>NUCLEOTIDE SEQUENCE</scope>
    <source>
        <strain evidence="2">MNPRO001-30</strain>
        <tissue evidence="2">Meninges</tissue>
    </source>
</reference>
<gene>
    <name evidence="2" type="ORF">KIN20_006779</name>
</gene>
<name>A0AAD5MKX1_PARTN</name>
<dbReference type="EMBL" id="JAHQIW010000957">
    <property type="protein sequence ID" value="KAJ1350872.1"/>
    <property type="molecule type" value="Genomic_DNA"/>
</dbReference>
<feature type="compositionally biased region" description="Basic and acidic residues" evidence="1">
    <location>
        <begin position="12"/>
        <end position="22"/>
    </location>
</feature>
<accession>A0AAD5MKX1</accession>